<evidence type="ECO:0000313" key="6">
    <source>
        <dbReference type="EMBL" id="TXN38381.1"/>
    </source>
</evidence>
<keyword evidence="4" id="KW-0472">Membrane</keyword>
<dbReference type="InterPro" id="IPR036388">
    <property type="entry name" value="WH-like_DNA-bd_sf"/>
</dbReference>
<keyword evidence="4" id="KW-0812">Transmembrane</keyword>
<evidence type="ECO:0000256" key="4">
    <source>
        <dbReference type="SAM" id="Phobius"/>
    </source>
</evidence>
<keyword evidence="1" id="KW-0805">Transcription regulation</keyword>
<dbReference type="PROSITE" id="PS50043">
    <property type="entry name" value="HTH_LUXR_2"/>
    <property type="match status" value="1"/>
</dbReference>
<protein>
    <submittedName>
        <fullName evidence="6">Response regulator transcription factor</fullName>
    </submittedName>
</protein>
<evidence type="ECO:0000256" key="1">
    <source>
        <dbReference type="ARBA" id="ARBA00023015"/>
    </source>
</evidence>
<evidence type="ECO:0000256" key="3">
    <source>
        <dbReference type="ARBA" id="ARBA00023163"/>
    </source>
</evidence>
<dbReference type="GO" id="GO:0006355">
    <property type="term" value="P:regulation of DNA-templated transcription"/>
    <property type="evidence" value="ECO:0007669"/>
    <property type="project" value="InterPro"/>
</dbReference>
<accession>A0A5C8V9K4</accession>
<keyword evidence="4" id="KW-1133">Transmembrane helix</keyword>
<reference evidence="6 7" key="1">
    <citation type="submission" date="2019-08" db="EMBL/GenBank/DDBJ databases">
        <title>Professor.</title>
        <authorList>
            <person name="Park J.S."/>
        </authorList>
    </citation>
    <scope>NUCLEOTIDE SEQUENCE [LARGE SCALE GENOMIC DNA]</scope>
    <source>
        <strain evidence="6 7">176CP5-101</strain>
    </source>
</reference>
<evidence type="ECO:0000256" key="2">
    <source>
        <dbReference type="ARBA" id="ARBA00023125"/>
    </source>
</evidence>
<dbReference type="RefSeq" id="WP_147743342.1">
    <property type="nucleotide sequence ID" value="NZ_VRUR01000001.1"/>
</dbReference>
<organism evidence="6 7">
    <name type="scientific">Flagellimonas hymeniacidonis</name>
    <dbReference type="NCBI Taxonomy" id="2603628"/>
    <lineage>
        <taxon>Bacteria</taxon>
        <taxon>Pseudomonadati</taxon>
        <taxon>Bacteroidota</taxon>
        <taxon>Flavobacteriia</taxon>
        <taxon>Flavobacteriales</taxon>
        <taxon>Flavobacteriaceae</taxon>
        <taxon>Flagellimonas</taxon>
    </lineage>
</organism>
<keyword evidence="2" id="KW-0238">DNA-binding</keyword>
<proteinExistence type="predicted"/>
<dbReference type="InterPro" id="IPR000792">
    <property type="entry name" value="Tscrpt_reg_LuxR_C"/>
</dbReference>
<feature type="domain" description="HTH luxR-type" evidence="5">
    <location>
        <begin position="286"/>
        <end position="344"/>
    </location>
</feature>
<dbReference type="Proteomes" id="UP000321456">
    <property type="component" value="Unassembled WGS sequence"/>
</dbReference>
<dbReference type="SUPFAM" id="SSF46894">
    <property type="entry name" value="C-terminal effector domain of the bipartite response regulators"/>
    <property type="match status" value="1"/>
</dbReference>
<dbReference type="Pfam" id="PF00196">
    <property type="entry name" value="GerE"/>
    <property type="match status" value="1"/>
</dbReference>
<dbReference type="InterPro" id="IPR016032">
    <property type="entry name" value="Sig_transdc_resp-reg_C-effctor"/>
</dbReference>
<dbReference type="PANTHER" id="PTHR44688:SF16">
    <property type="entry name" value="DNA-BINDING TRANSCRIPTIONAL ACTIVATOR DEVR_DOSR"/>
    <property type="match status" value="1"/>
</dbReference>
<feature type="transmembrane region" description="Helical" evidence="4">
    <location>
        <begin position="260"/>
        <end position="278"/>
    </location>
</feature>
<dbReference type="CDD" id="cd06170">
    <property type="entry name" value="LuxR_C_like"/>
    <property type="match status" value="1"/>
</dbReference>
<sequence>MRFLLVLSVFLNAYMTFGQYHFSGNVGQDSSGKTVYLSLVEDYRKSSRIYLDQIIGKATVDSLGYFQFQGNNLLTDNRIHRIHVDGCAENSDAKHFLGECDTSKSVLFIANNKDTLQFPTSFENQTLCAIIATNPKSSVFLEIEALKEEMIFDFADHSSKANALLNFRKWFNTLQQFGEQTEEPLAELLIYDFLSDRKNETHAYYLENLESSTYYNELQARLKKKYPTESFTEQYQNELWADKQIIERNTKKESGFKPIYFLYILLGLLLVQACYYLLKNRKRRIEKKAVDILTPQEFKIFNAIREGKTNKEIATALFISLSTVKTHVNNIYKKLNLETRKDLK</sequence>
<dbReference type="PRINTS" id="PR00038">
    <property type="entry name" value="HTHLUXR"/>
</dbReference>
<dbReference type="Gene3D" id="1.10.10.10">
    <property type="entry name" value="Winged helix-like DNA-binding domain superfamily/Winged helix DNA-binding domain"/>
    <property type="match status" value="1"/>
</dbReference>
<gene>
    <name evidence="6" type="ORF">FVB32_08830</name>
</gene>
<evidence type="ECO:0000313" key="7">
    <source>
        <dbReference type="Proteomes" id="UP000321456"/>
    </source>
</evidence>
<dbReference type="GO" id="GO:0003677">
    <property type="term" value="F:DNA binding"/>
    <property type="evidence" value="ECO:0007669"/>
    <property type="project" value="UniProtKB-KW"/>
</dbReference>
<dbReference type="PROSITE" id="PS00622">
    <property type="entry name" value="HTH_LUXR_1"/>
    <property type="match status" value="1"/>
</dbReference>
<keyword evidence="7" id="KW-1185">Reference proteome</keyword>
<dbReference type="AlphaFoldDB" id="A0A5C8V9K4"/>
<dbReference type="SMART" id="SM00421">
    <property type="entry name" value="HTH_LUXR"/>
    <property type="match status" value="1"/>
</dbReference>
<evidence type="ECO:0000259" key="5">
    <source>
        <dbReference type="PROSITE" id="PS50043"/>
    </source>
</evidence>
<dbReference type="PANTHER" id="PTHR44688">
    <property type="entry name" value="DNA-BINDING TRANSCRIPTIONAL ACTIVATOR DEVR_DOSR"/>
    <property type="match status" value="1"/>
</dbReference>
<comment type="caution">
    <text evidence="6">The sequence shown here is derived from an EMBL/GenBank/DDBJ whole genome shotgun (WGS) entry which is preliminary data.</text>
</comment>
<name>A0A5C8V9K4_9FLAO</name>
<keyword evidence="3" id="KW-0804">Transcription</keyword>
<dbReference type="EMBL" id="VRUR01000001">
    <property type="protein sequence ID" value="TXN38381.1"/>
    <property type="molecule type" value="Genomic_DNA"/>
</dbReference>